<evidence type="ECO:0000313" key="2">
    <source>
        <dbReference type="WBParaSite" id="PTRK_0000499000.1"/>
    </source>
</evidence>
<keyword evidence="1" id="KW-1185">Reference proteome</keyword>
<evidence type="ECO:0000313" key="1">
    <source>
        <dbReference type="Proteomes" id="UP000038045"/>
    </source>
</evidence>
<dbReference type="InterPro" id="IPR036028">
    <property type="entry name" value="SH3-like_dom_sf"/>
</dbReference>
<dbReference type="WBParaSite" id="PTRK_0000499000.1">
    <property type="protein sequence ID" value="PTRK_0000499000.1"/>
    <property type="gene ID" value="PTRK_0000499000"/>
</dbReference>
<dbReference type="SUPFAM" id="SSF50044">
    <property type="entry name" value="SH3-domain"/>
    <property type="match status" value="1"/>
</dbReference>
<name>A0A0N4ZBT1_PARTI</name>
<proteinExistence type="predicted"/>
<sequence length="428" mass="49782">MPNIKVAYNYFITEAYYSKNDNISFQKYDIIEVKEIRDAQCLVERLKDGVIGWLPLSIVNTSHIDKLETFYNDHYSLACHLNPRLSESNFTFHDIFWSKSYNIMRKREVKLCKFIKILSISNRNKEKQKTKYLIQCSLYDVGSKAGRQIVSNIHSIPVSPSNNSVGSFFSKQNIPTFLLRSNYNQTEVVLRFNIIEVIKNVNEEDIHELHGSIIIELLNKDNKIILQNKTLTYNVKKNDRDGNVNQVLSLKISITDVPSVQKSDVDVLPDVIICNVQYIPMFSIFRILCAQQLFFVREKISTDYINNDFIQKFLEIVDDEGILNHFHNLCLKYNVYKNKDGQSQFIRIFQSQIIPLICIHGVKKDVKFNQQLGSHVFIKNLEISKVEATKNIDLKNEFDEVSFLSNQKCKPLNLKNCTFQLCNPHSLD</sequence>
<accession>A0A0N4ZBT1</accession>
<protein>
    <submittedName>
        <fullName evidence="2">SH3 domain-containing protein</fullName>
    </submittedName>
</protein>
<reference evidence="2" key="1">
    <citation type="submission" date="2017-02" db="UniProtKB">
        <authorList>
            <consortium name="WormBaseParasite"/>
        </authorList>
    </citation>
    <scope>IDENTIFICATION</scope>
</reference>
<dbReference type="Proteomes" id="UP000038045">
    <property type="component" value="Unplaced"/>
</dbReference>
<dbReference type="AlphaFoldDB" id="A0A0N4ZBT1"/>
<dbReference type="STRING" id="131310.A0A0N4ZBT1"/>
<organism evidence="1 2">
    <name type="scientific">Parastrongyloides trichosuri</name>
    <name type="common">Possum-specific nematode worm</name>
    <dbReference type="NCBI Taxonomy" id="131310"/>
    <lineage>
        <taxon>Eukaryota</taxon>
        <taxon>Metazoa</taxon>
        <taxon>Ecdysozoa</taxon>
        <taxon>Nematoda</taxon>
        <taxon>Chromadorea</taxon>
        <taxon>Rhabditida</taxon>
        <taxon>Tylenchina</taxon>
        <taxon>Panagrolaimomorpha</taxon>
        <taxon>Strongyloidoidea</taxon>
        <taxon>Strongyloididae</taxon>
        <taxon>Parastrongyloides</taxon>
    </lineage>
</organism>